<evidence type="ECO:0000256" key="2">
    <source>
        <dbReference type="ARBA" id="ARBA00009160"/>
    </source>
</evidence>
<proteinExistence type="inferred from homology"/>
<evidence type="ECO:0000313" key="7">
    <source>
        <dbReference type="Proteomes" id="UP001208570"/>
    </source>
</evidence>
<name>A0AAD9JT67_9ANNE</name>
<evidence type="ECO:0000256" key="3">
    <source>
        <dbReference type="ARBA" id="ARBA00022692"/>
    </source>
</evidence>
<reference evidence="6" key="1">
    <citation type="journal article" date="2023" name="Mol. Biol. Evol.">
        <title>Third-Generation Sequencing Reveals the Adaptive Role of the Epigenome in Three Deep-Sea Polychaetes.</title>
        <authorList>
            <person name="Perez M."/>
            <person name="Aroh O."/>
            <person name="Sun Y."/>
            <person name="Lan Y."/>
            <person name="Juniper S.K."/>
            <person name="Young C.R."/>
            <person name="Angers B."/>
            <person name="Qian P.Y."/>
        </authorList>
    </citation>
    <scope>NUCLEOTIDE SEQUENCE</scope>
    <source>
        <strain evidence="6">P08H-3</strain>
    </source>
</reference>
<keyword evidence="4" id="KW-1133">Transmembrane helix</keyword>
<sequence length="204" mass="22674">MWQLITCSDSFWVESYNVVCQGWLKASFLQLVVNKIAAKEGQFRTMSGEYQDRVVGYIERRTKRIKNGLEKQMDDEEEFEVLDLTDRAWFDKALRDLSKASVAKQITVGGVSGWCSGYLFGKVGKAAALALGGSLLLLQVASHQGYITINWGKLEKNINAAKRQLERSAKRRLPAVIEEVRDFAIENAFLAGGFAGGFLLGLAS</sequence>
<dbReference type="PANTHER" id="PTHR21346:SF0">
    <property type="entry name" value="RE45833P"/>
    <property type="match status" value="1"/>
</dbReference>
<comment type="caution">
    <text evidence="6">The sequence shown here is derived from an EMBL/GenBank/DDBJ whole genome shotgun (WGS) entry which is preliminary data.</text>
</comment>
<gene>
    <name evidence="6" type="ORF">LSH36_169g04021</name>
</gene>
<comment type="subcellular location">
    <subcellularLocation>
        <location evidence="1">Mitochondrion outer membrane</location>
        <topology evidence="1">Multi-pass membrane protein</topology>
    </subcellularLocation>
</comment>
<evidence type="ECO:0000256" key="1">
    <source>
        <dbReference type="ARBA" id="ARBA00004374"/>
    </source>
</evidence>
<evidence type="ECO:0000313" key="6">
    <source>
        <dbReference type="EMBL" id="KAK2158481.1"/>
    </source>
</evidence>
<evidence type="ECO:0000256" key="4">
    <source>
        <dbReference type="ARBA" id="ARBA00022989"/>
    </source>
</evidence>
<accession>A0AAD9JT67</accession>
<dbReference type="GO" id="GO:0005741">
    <property type="term" value="C:mitochondrial outer membrane"/>
    <property type="evidence" value="ECO:0007669"/>
    <property type="project" value="UniProtKB-SubCell"/>
</dbReference>
<dbReference type="AlphaFoldDB" id="A0AAD9JT67"/>
<evidence type="ECO:0000256" key="5">
    <source>
        <dbReference type="ARBA" id="ARBA00023136"/>
    </source>
</evidence>
<evidence type="ECO:0008006" key="8">
    <source>
        <dbReference type="Google" id="ProtNLM"/>
    </source>
</evidence>
<dbReference type="InterPro" id="IPR007014">
    <property type="entry name" value="FUN14"/>
</dbReference>
<keyword evidence="5" id="KW-0472">Membrane</keyword>
<dbReference type="PANTHER" id="PTHR21346">
    <property type="entry name" value="FUN14 DOMAIN CONTAINING"/>
    <property type="match status" value="1"/>
</dbReference>
<dbReference type="EMBL" id="JAODUP010000169">
    <property type="protein sequence ID" value="KAK2158481.1"/>
    <property type="molecule type" value="Genomic_DNA"/>
</dbReference>
<comment type="similarity">
    <text evidence="2">Belongs to the FUN14 family.</text>
</comment>
<keyword evidence="7" id="KW-1185">Reference proteome</keyword>
<keyword evidence="3" id="KW-0812">Transmembrane</keyword>
<protein>
    <recommendedName>
        <fullName evidence="8">FUN14 domain-containing protein 1</fullName>
    </recommendedName>
</protein>
<dbReference type="GO" id="GO:0000422">
    <property type="term" value="P:autophagy of mitochondrion"/>
    <property type="evidence" value="ECO:0007669"/>
    <property type="project" value="TreeGrafter"/>
</dbReference>
<organism evidence="6 7">
    <name type="scientific">Paralvinella palmiformis</name>
    <dbReference type="NCBI Taxonomy" id="53620"/>
    <lineage>
        <taxon>Eukaryota</taxon>
        <taxon>Metazoa</taxon>
        <taxon>Spiralia</taxon>
        <taxon>Lophotrochozoa</taxon>
        <taxon>Annelida</taxon>
        <taxon>Polychaeta</taxon>
        <taxon>Sedentaria</taxon>
        <taxon>Canalipalpata</taxon>
        <taxon>Terebellida</taxon>
        <taxon>Terebelliformia</taxon>
        <taxon>Alvinellidae</taxon>
        <taxon>Paralvinella</taxon>
    </lineage>
</organism>
<dbReference type="Proteomes" id="UP001208570">
    <property type="component" value="Unassembled WGS sequence"/>
</dbReference>
<dbReference type="Pfam" id="PF04930">
    <property type="entry name" value="FUN14"/>
    <property type="match status" value="1"/>
</dbReference>